<comment type="caution">
    <text evidence="4">The sequence shown here is derived from an EMBL/GenBank/DDBJ whole genome shotgun (WGS) entry which is preliminary data.</text>
</comment>
<keyword evidence="2" id="KW-0732">Signal</keyword>
<gene>
    <name evidence="4" type="ORF">D2V17_16155</name>
</gene>
<dbReference type="AlphaFoldDB" id="A0A3A1P0X9"/>
<keyword evidence="1" id="KW-1133">Transmembrane helix</keyword>
<protein>
    <submittedName>
        <fullName evidence="4">Thiol:disulfide interchange protein</fullName>
    </submittedName>
</protein>
<feature type="transmembrane region" description="Helical" evidence="1">
    <location>
        <begin position="288"/>
        <end position="312"/>
    </location>
</feature>
<reference evidence="4 5" key="1">
    <citation type="submission" date="2018-08" db="EMBL/GenBank/DDBJ databases">
        <title>Erythrobacter zhengii sp.nov., a bacterium isolated from deep-sea sediment.</title>
        <authorList>
            <person name="Fang C."/>
            <person name="Wu Y.-H."/>
            <person name="Sun C."/>
            <person name="Wang H."/>
            <person name="Cheng H."/>
            <person name="Meng F.-X."/>
            <person name="Wang C.-S."/>
            <person name="Xu X.-W."/>
        </authorList>
    </citation>
    <scope>NUCLEOTIDE SEQUENCE [LARGE SCALE GENOMIC DNA]</scope>
    <source>
        <strain evidence="4 5">CCTCC AB 2015396</strain>
    </source>
</reference>
<dbReference type="EMBL" id="QXFM01000124">
    <property type="protein sequence ID" value="RIV82017.1"/>
    <property type="molecule type" value="Genomic_DNA"/>
</dbReference>
<dbReference type="Pfam" id="PF11412">
    <property type="entry name" value="DsbD_N"/>
    <property type="match status" value="1"/>
</dbReference>
<feature type="domain" description="Thiol:disulfide interchange protein DsbD N-terminal" evidence="3">
    <location>
        <begin position="33"/>
        <end position="144"/>
    </location>
</feature>
<evidence type="ECO:0000313" key="5">
    <source>
        <dbReference type="Proteomes" id="UP000265366"/>
    </source>
</evidence>
<organism evidence="4 5">
    <name type="scientific">Aurantiacibacter xanthus</name>
    <dbReference type="NCBI Taxonomy" id="1784712"/>
    <lineage>
        <taxon>Bacteria</taxon>
        <taxon>Pseudomonadati</taxon>
        <taxon>Pseudomonadota</taxon>
        <taxon>Alphaproteobacteria</taxon>
        <taxon>Sphingomonadales</taxon>
        <taxon>Erythrobacteraceae</taxon>
        <taxon>Aurantiacibacter</taxon>
    </lineage>
</organism>
<keyword evidence="1" id="KW-0472">Membrane</keyword>
<accession>A0A3A1P0X9</accession>
<keyword evidence="1" id="KW-0812">Transmembrane</keyword>
<name>A0A3A1P0X9_9SPHN</name>
<dbReference type="Proteomes" id="UP000265366">
    <property type="component" value="Unassembled WGS sequence"/>
</dbReference>
<evidence type="ECO:0000259" key="3">
    <source>
        <dbReference type="Pfam" id="PF11412"/>
    </source>
</evidence>
<evidence type="ECO:0000313" key="4">
    <source>
        <dbReference type="EMBL" id="RIV82017.1"/>
    </source>
</evidence>
<proteinExistence type="predicted"/>
<dbReference type="InterPro" id="IPR028250">
    <property type="entry name" value="DsbDN"/>
</dbReference>
<evidence type="ECO:0000256" key="2">
    <source>
        <dbReference type="SAM" id="SignalP"/>
    </source>
</evidence>
<feature type="signal peptide" evidence="2">
    <location>
        <begin position="1"/>
        <end position="19"/>
    </location>
</feature>
<keyword evidence="5" id="KW-1185">Reference proteome</keyword>
<feature type="chain" id="PRO_5017416888" evidence="2">
    <location>
        <begin position="20"/>
        <end position="323"/>
    </location>
</feature>
<feature type="non-terminal residue" evidence="4">
    <location>
        <position position="323"/>
    </location>
</feature>
<evidence type="ECO:0000256" key="1">
    <source>
        <dbReference type="SAM" id="Phobius"/>
    </source>
</evidence>
<sequence>MWLIPVVFAALFSAAPAAAQTNNIALAAYADKAPEPGGEVDVALVFTPAPGWHGYWSNPGDAGVGLRINWTLPEGWQAGEPDFPVPETLVISGLMNHVYESPHAVIVPLRVPAGADLTTPPVVSAKLDWLACTDRICVPERGEIRLDFAGPAALAPEARFEQWRAGLPPLIDQHATYEVAGDELRLAIPLPAAMDLGEPHLFIEQRQIGAGQSVAYAAPQTFRRAGDMLVAQVPLKGSAAGEGGPEMLEGILSFGKDGRGVRFVAEPGTVTGLDAPVIAGAAREVPSLAFLIGAALLGGLILNLMPCVFPILSLKALTLARAG</sequence>